<dbReference type="SUPFAM" id="SSF89796">
    <property type="entry name" value="CoA-transferase family III (CaiB/BaiF)"/>
    <property type="match status" value="1"/>
</dbReference>
<comment type="caution">
    <text evidence="2">The sequence shown here is derived from an EMBL/GenBank/DDBJ whole genome shotgun (WGS) entry which is preliminary data.</text>
</comment>
<evidence type="ECO:0000313" key="3">
    <source>
        <dbReference type="Proteomes" id="UP001282284"/>
    </source>
</evidence>
<gene>
    <name evidence="2" type="ORF">QT711_04635</name>
</gene>
<keyword evidence="1 2" id="KW-0808">Transferase</keyword>
<keyword evidence="3" id="KW-1185">Reference proteome</keyword>
<dbReference type="PANTHER" id="PTHR48207">
    <property type="entry name" value="SUCCINATE--HYDROXYMETHYLGLUTARATE COA-TRANSFERASE"/>
    <property type="match status" value="1"/>
</dbReference>
<dbReference type="InterPro" id="IPR023606">
    <property type="entry name" value="CoA-Trfase_III_dom_1_sf"/>
</dbReference>
<dbReference type="PANTHER" id="PTHR48207:SF3">
    <property type="entry name" value="SUCCINATE--HYDROXYMETHYLGLUTARATE COA-TRANSFERASE"/>
    <property type="match status" value="1"/>
</dbReference>
<dbReference type="Gene3D" id="3.30.1540.10">
    <property type="entry name" value="formyl-coa transferase, domain 3"/>
    <property type="match status" value="1"/>
</dbReference>
<dbReference type="Proteomes" id="UP001282284">
    <property type="component" value="Unassembled WGS sequence"/>
</dbReference>
<dbReference type="InterPro" id="IPR003673">
    <property type="entry name" value="CoA-Trfase_fam_III"/>
</dbReference>
<dbReference type="EMBL" id="JAUBDI010000003">
    <property type="protein sequence ID" value="MDW0112461.1"/>
    <property type="molecule type" value="Genomic_DNA"/>
</dbReference>
<accession>A0ABU4G662</accession>
<name>A0ABU4G662_9BACL</name>
<dbReference type="InterPro" id="IPR050483">
    <property type="entry name" value="CoA-transferase_III_domain"/>
</dbReference>
<proteinExistence type="predicted"/>
<dbReference type="Gene3D" id="3.40.50.10540">
    <property type="entry name" value="Crotonobetainyl-coa:carnitine coa-transferase, domain 1"/>
    <property type="match status" value="1"/>
</dbReference>
<dbReference type="RefSeq" id="WP_317942359.1">
    <property type="nucleotide sequence ID" value="NZ_JAUBDI010000003.1"/>
</dbReference>
<organism evidence="2 3">
    <name type="scientific">Sporosarcina saromensis</name>
    <dbReference type="NCBI Taxonomy" id="359365"/>
    <lineage>
        <taxon>Bacteria</taxon>
        <taxon>Bacillati</taxon>
        <taxon>Bacillota</taxon>
        <taxon>Bacilli</taxon>
        <taxon>Bacillales</taxon>
        <taxon>Caryophanaceae</taxon>
        <taxon>Sporosarcina</taxon>
    </lineage>
</organism>
<reference evidence="2 3" key="1">
    <citation type="submission" date="2023-06" db="EMBL/GenBank/DDBJ databases">
        <title>Sporosarcina sp. nov., isolated from Korean traditional fermented seafood 'Jeotgal'.</title>
        <authorList>
            <person name="Yang A.I."/>
            <person name="Shin N.-R."/>
        </authorList>
    </citation>
    <scope>NUCLEOTIDE SEQUENCE [LARGE SCALE GENOMIC DNA]</scope>
    <source>
        <strain evidence="2 3">KCTC13119</strain>
    </source>
</reference>
<sequence length="401" mass="44145">MGNKKKPLAGVKILELGNLVAAPFAGKLFSEFGAEVIKVEEPKNGDPLRNWRVMHEDTSVWWYVQSRNKKSITINLREQEGQEIVKKLIGEVDVVLENFKPGTLERWGLGYEEMKKVNASIILTRISGYGQTGPYKEKPGFGSVAEAIGGLRYLTGYPDRPPVRVGIAIGDMIAGLYAVIGTLLAIRARDIDASKEGQVVDVALYEAVFSLLEGILPEYDLTGQVRERTGSTLPGIAPSNTYKCADGKHIVIGGNGDRIFQRLMRAIGREDLAKNPLYATNQGRADHVAFIDEAIEHWTMQHSLKEAQQILDEASVPVGPIYGIHDIVADEHYQARDMLKEVLLPDGEKLLVPGIVPKLLGTPGSIEWNGPELGAHNKEVYADLLGLTEEEFKELKEKGVV</sequence>
<evidence type="ECO:0000313" key="2">
    <source>
        <dbReference type="EMBL" id="MDW0112461.1"/>
    </source>
</evidence>
<dbReference type="InterPro" id="IPR044855">
    <property type="entry name" value="CoA-Trfase_III_dom3_sf"/>
</dbReference>
<dbReference type="EC" id="2.8.3.-" evidence="2"/>
<evidence type="ECO:0000256" key="1">
    <source>
        <dbReference type="ARBA" id="ARBA00022679"/>
    </source>
</evidence>
<dbReference type="GO" id="GO:0016740">
    <property type="term" value="F:transferase activity"/>
    <property type="evidence" value="ECO:0007669"/>
    <property type="project" value="UniProtKB-KW"/>
</dbReference>
<protein>
    <submittedName>
        <fullName evidence="2">CoA transferase</fullName>
        <ecNumber evidence="2">2.8.3.-</ecNumber>
    </submittedName>
</protein>
<dbReference type="Pfam" id="PF02515">
    <property type="entry name" value="CoA_transf_3"/>
    <property type="match status" value="1"/>
</dbReference>